<reference evidence="7 8" key="1">
    <citation type="journal article" date="2011" name="Stand. Genomic Sci.">
        <title>Complete genome sequence of Haliscomenobacter hydrossis type strain (O).</title>
        <authorList>
            <consortium name="US DOE Joint Genome Institute (JGI-PGF)"/>
            <person name="Daligault H."/>
            <person name="Lapidus A."/>
            <person name="Zeytun A."/>
            <person name="Nolan M."/>
            <person name="Lucas S."/>
            <person name="Del Rio T.G."/>
            <person name="Tice H."/>
            <person name="Cheng J.F."/>
            <person name="Tapia R."/>
            <person name="Han C."/>
            <person name="Goodwin L."/>
            <person name="Pitluck S."/>
            <person name="Liolios K."/>
            <person name="Pagani I."/>
            <person name="Ivanova N."/>
            <person name="Huntemann M."/>
            <person name="Mavromatis K."/>
            <person name="Mikhailova N."/>
            <person name="Pati A."/>
            <person name="Chen A."/>
            <person name="Palaniappan K."/>
            <person name="Land M."/>
            <person name="Hauser L."/>
            <person name="Brambilla E.M."/>
            <person name="Rohde M."/>
            <person name="Verbarg S."/>
            <person name="Goker M."/>
            <person name="Bristow J."/>
            <person name="Eisen J.A."/>
            <person name="Markowitz V."/>
            <person name="Hugenholtz P."/>
            <person name="Kyrpides N.C."/>
            <person name="Klenk H.P."/>
            <person name="Woyke T."/>
        </authorList>
    </citation>
    <scope>NUCLEOTIDE SEQUENCE [LARGE SCALE GENOMIC DNA]</scope>
    <source>
        <strain evidence="8">ATCC 27775 / DSM 1100 / LMG 10767 / O</strain>
    </source>
</reference>
<dbReference type="eggNOG" id="COG1595">
    <property type="taxonomic scope" value="Bacteria"/>
</dbReference>
<dbReference type="InterPro" id="IPR007627">
    <property type="entry name" value="RNA_pol_sigma70_r2"/>
</dbReference>
<dbReference type="InterPro" id="IPR013324">
    <property type="entry name" value="RNA_pol_sigma_r3/r4-like"/>
</dbReference>
<dbReference type="InterPro" id="IPR013325">
    <property type="entry name" value="RNA_pol_sigma_r2"/>
</dbReference>
<dbReference type="Gene3D" id="1.10.10.10">
    <property type="entry name" value="Winged helix-like DNA-binding domain superfamily/Winged helix DNA-binding domain"/>
    <property type="match status" value="1"/>
</dbReference>
<dbReference type="Pfam" id="PF08281">
    <property type="entry name" value="Sigma70_r4_2"/>
    <property type="match status" value="1"/>
</dbReference>
<sequence length="188" mass="22178">MAQNPQQHTEKEIVAGCAANSRYYQELLYRKYFPVMLRMCMRYTEDRDVALEIINNGFLRVFQKIDTFTFSGSLEGWIRRVVFHCLSDYFRQNTRKIDFLELDGRDAPTRTSALTDLYLEDLLSLVERLPDVSQRVFRLYAIEGYTHAEIGEMLSMSEGTSKWYLSIARKELKEMINRQLNNQRNYAG</sequence>
<dbReference type="RefSeq" id="WP_013767988.1">
    <property type="nucleotide sequence ID" value="NC_015510.1"/>
</dbReference>
<dbReference type="KEGG" id="hhy:Halhy_5636"/>
<dbReference type="InterPro" id="IPR013249">
    <property type="entry name" value="RNA_pol_sigma70_r4_t2"/>
</dbReference>
<dbReference type="OrthoDB" id="1491902at2"/>
<dbReference type="InterPro" id="IPR036388">
    <property type="entry name" value="WH-like_DNA-bd_sf"/>
</dbReference>
<evidence type="ECO:0000256" key="1">
    <source>
        <dbReference type="ARBA" id="ARBA00010641"/>
    </source>
</evidence>
<dbReference type="PANTHER" id="PTHR43133:SF46">
    <property type="entry name" value="RNA POLYMERASE SIGMA-70 FACTOR ECF SUBFAMILY"/>
    <property type="match status" value="1"/>
</dbReference>
<evidence type="ECO:0000313" key="7">
    <source>
        <dbReference type="EMBL" id="AEE53459.1"/>
    </source>
</evidence>
<feature type="domain" description="RNA polymerase sigma-70 region 2" evidence="5">
    <location>
        <begin position="28"/>
        <end position="95"/>
    </location>
</feature>
<organism evidence="7 8">
    <name type="scientific">Haliscomenobacter hydrossis (strain ATCC 27775 / DSM 1100 / LMG 10767 / O)</name>
    <dbReference type="NCBI Taxonomy" id="760192"/>
    <lineage>
        <taxon>Bacteria</taxon>
        <taxon>Pseudomonadati</taxon>
        <taxon>Bacteroidota</taxon>
        <taxon>Saprospiria</taxon>
        <taxon>Saprospirales</taxon>
        <taxon>Haliscomenobacteraceae</taxon>
        <taxon>Haliscomenobacter</taxon>
    </lineage>
</organism>
<dbReference type="STRING" id="760192.Halhy_5636"/>
<dbReference type="GO" id="GO:0016987">
    <property type="term" value="F:sigma factor activity"/>
    <property type="evidence" value="ECO:0007669"/>
    <property type="project" value="UniProtKB-KW"/>
</dbReference>
<dbReference type="PANTHER" id="PTHR43133">
    <property type="entry name" value="RNA POLYMERASE ECF-TYPE SIGMA FACTO"/>
    <property type="match status" value="1"/>
</dbReference>
<accession>F4KUQ6</accession>
<dbReference type="Pfam" id="PF04542">
    <property type="entry name" value="Sigma70_r2"/>
    <property type="match status" value="1"/>
</dbReference>
<dbReference type="AlphaFoldDB" id="F4KUQ6"/>
<evidence type="ECO:0000256" key="3">
    <source>
        <dbReference type="ARBA" id="ARBA00023082"/>
    </source>
</evidence>
<evidence type="ECO:0000259" key="5">
    <source>
        <dbReference type="Pfam" id="PF04542"/>
    </source>
</evidence>
<evidence type="ECO:0000313" key="8">
    <source>
        <dbReference type="Proteomes" id="UP000008461"/>
    </source>
</evidence>
<proteinExistence type="inferred from homology"/>
<reference key="2">
    <citation type="submission" date="2011-04" db="EMBL/GenBank/DDBJ databases">
        <title>Complete sequence of chromosome of Haliscomenobacter hydrossis DSM 1100.</title>
        <authorList>
            <consortium name="US DOE Joint Genome Institute (JGI-PGF)"/>
            <person name="Lucas S."/>
            <person name="Han J."/>
            <person name="Lapidus A."/>
            <person name="Bruce D."/>
            <person name="Goodwin L."/>
            <person name="Pitluck S."/>
            <person name="Peters L."/>
            <person name="Kyrpides N."/>
            <person name="Mavromatis K."/>
            <person name="Ivanova N."/>
            <person name="Ovchinnikova G."/>
            <person name="Pagani I."/>
            <person name="Daligault H."/>
            <person name="Detter J.C."/>
            <person name="Han C."/>
            <person name="Land M."/>
            <person name="Hauser L."/>
            <person name="Markowitz V."/>
            <person name="Cheng J.-F."/>
            <person name="Hugenholtz P."/>
            <person name="Woyke T."/>
            <person name="Wu D."/>
            <person name="Verbarg S."/>
            <person name="Frueling A."/>
            <person name="Brambilla E."/>
            <person name="Klenk H.-P."/>
            <person name="Eisen J.A."/>
        </authorList>
    </citation>
    <scope>NUCLEOTIDE SEQUENCE</scope>
    <source>
        <strain>DSM 1100</strain>
    </source>
</reference>
<dbReference type="HOGENOM" id="CLU_047691_3_2_10"/>
<keyword evidence="4" id="KW-0804">Transcription</keyword>
<evidence type="ECO:0000259" key="6">
    <source>
        <dbReference type="Pfam" id="PF08281"/>
    </source>
</evidence>
<keyword evidence="3" id="KW-0731">Sigma factor</keyword>
<dbReference type="SUPFAM" id="SSF88659">
    <property type="entry name" value="Sigma3 and sigma4 domains of RNA polymerase sigma factors"/>
    <property type="match status" value="1"/>
</dbReference>
<dbReference type="Proteomes" id="UP000008461">
    <property type="component" value="Chromosome"/>
</dbReference>
<dbReference type="GO" id="GO:0006352">
    <property type="term" value="P:DNA-templated transcription initiation"/>
    <property type="evidence" value="ECO:0007669"/>
    <property type="project" value="InterPro"/>
</dbReference>
<protein>
    <submittedName>
        <fullName evidence="7">RNA polymerase, sigma-24 subunit, ECF subfamily</fullName>
    </submittedName>
</protein>
<dbReference type="GO" id="GO:0003677">
    <property type="term" value="F:DNA binding"/>
    <property type="evidence" value="ECO:0007669"/>
    <property type="project" value="InterPro"/>
</dbReference>
<dbReference type="EMBL" id="CP002691">
    <property type="protein sequence ID" value="AEE53459.1"/>
    <property type="molecule type" value="Genomic_DNA"/>
</dbReference>
<keyword evidence="2" id="KW-0805">Transcription regulation</keyword>
<keyword evidence="8" id="KW-1185">Reference proteome</keyword>
<dbReference type="NCBIfam" id="TIGR02937">
    <property type="entry name" value="sigma70-ECF"/>
    <property type="match status" value="1"/>
</dbReference>
<dbReference type="InterPro" id="IPR039425">
    <property type="entry name" value="RNA_pol_sigma-70-like"/>
</dbReference>
<comment type="similarity">
    <text evidence="1">Belongs to the sigma-70 factor family. ECF subfamily.</text>
</comment>
<gene>
    <name evidence="7" type="ordered locus">Halhy_5636</name>
</gene>
<evidence type="ECO:0000256" key="4">
    <source>
        <dbReference type="ARBA" id="ARBA00023163"/>
    </source>
</evidence>
<feature type="domain" description="RNA polymerase sigma factor 70 region 4 type 2" evidence="6">
    <location>
        <begin position="120"/>
        <end position="172"/>
    </location>
</feature>
<dbReference type="InterPro" id="IPR014284">
    <property type="entry name" value="RNA_pol_sigma-70_dom"/>
</dbReference>
<evidence type="ECO:0000256" key="2">
    <source>
        <dbReference type="ARBA" id="ARBA00023015"/>
    </source>
</evidence>
<dbReference type="Gene3D" id="1.10.1740.10">
    <property type="match status" value="1"/>
</dbReference>
<name>F4KUQ6_HALH1</name>
<dbReference type="SUPFAM" id="SSF88946">
    <property type="entry name" value="Sigma2 domain of RNA polymerase sigma factors"/>
    <property type="match status" value="1"/>
</dbReference>